<evidence type="ECO:0000313" key="7">
    <source>
        <dbReference type="Proteomes" id="UP000077262"/>
    </source>
</evidence>
<reference evidence="3 7" key="2">
    <citation type="submission" date="2016-02" db="EMBL/GenBank/DDBJ databases">
        <authorList>
            <person name="Wen L."/>
            <person name="He K."/>
            <person name="Yang H."/>
        </authorList>
    </citation>
    <scope>NUCLEOTIDE SEQUENCE [LARGE SCALE GENOMIC DNA]</scope>
    <source>
        <strain evidence="3 7">CD09_2</strain>
    </source>
</reference>
<keyword evidence="1" id="KW-0732">Signal</keyword>
<evidence type="ECO:0000313" key="6">
    <source>
        <dbReference type="Proteomes" id="UP000028534"/>
    </source>
</evidence>
<reference evidence="2 6" key="1">
    <citation type="submission" date="2014-03" db="EMBL/GenBank/DDBJ databases">
        <title>Genome sequence of Sphingobium yanoikuyae B1.</title>
        <authorList>
            <person name="Gan H.M."/>
            <person name="Gan H.Y."/>
            <person name="Savka M.A."/>
        </authorList>
    </citation>
    <scope>NUCLEOTIDE SEQUENCE [LARGE SCALE GENOMIC DNA]</scope>
    <source>
        <strain evidence="2 6">B1</strain>
    </source>
</reference>
<dbReference type="InterPro" id="IPR007332">
    <property type="entry name" value="DUF411"/>
</dbReference>
<dbReference type="AlphaFoldDB" id="A0A084EB40"/>
<dbReference type="eggNOG" id="COG3019">
    <property type="taxonomic scope" value="Bacteria"/>
</dbReference>
<accession>A0A084EB40</accession>
<feature type="chain" id="PRO_5014502798" evidence="1">
    <location>
        <begin position="22"/>
        <end position="147"/>
    </location>
</feature>
<evidence type="ECO:0000313" key="8">
    <source>
        <dbReference type="Proteomes" id="UP000287401"/>
    </source>
</evidence>
<gene>
    <name evidence="3" type="ORF">AX777_16740</name>
    <name evidence="2" type="ORF">CP98_04584</name>
    <name evidence="5" type="ORF">DAH51_10050</name>
    <name evidence="4" type="ORF">HH800_26215</name>
</gene>
<dbReference type="EMBL" id="QRAL01000009">
    <property type="protein sequence ID" value="RSU57149.1"/>
    <property type="molecule type" value="Genomic_DNA"/>
</dbReference>
<dbReference type="Proteomes" id="UP000287401">
    <property type="component" value="Unassembled WGS sequence"/>
</dbReference>
<evidence type="ECO:0000313" key="4">
    <source>
        <dbReference type="EMBL" id="QJR05753.1"/>
    </source>
</evidence>
<dbReference type="EMBL" id="LSTR01000019">
    <property type="protein sequence ID" value="OAH46648.1"/>
    <property type="molecule type" value="Genomic_DNA"/>
</dbReference>
<sequence>MTLKFALAAFIAAFSVASAEAAPIIMHRDPGCGCCEQWAAQVRRQFGQSVNIVDDQQRGRFQRAQGVPAALASCHTAIVDGMVFEGHVPIADMKRAIAKRPKGVKGLAVAGMPLGSPGMEVPGQKPQPYSVIAFGSAGQTVFARHGG</sequence>
<evidence type="ECO:0000313" key="3">
    <source>
        <dbReference type="EMBL" id="OAH46648.1"/>
    </source>
</evidence>
<dbReference type="Proteomes" id="UP000028534">
    <property type="component" value="Unassembled WGS sequence"/>
</dbReference>
<organism evidence="2 6">
    <name type="scientific">Sphingobium yanoikuyae</name>
    <name type="common">Sphingomonas yanoikuyae</name>
    <dbReference type="NCBI Taxonomy" id="13690"/>
    <lineage>
        <taxon>Bacteria</taxon>
        <taxon>Pseudomonadati</taxon>
        <taxon>Pseudomonadota</taxon>
        <taxon>Alphaproteobacteria</taxon>
        <taxon>Sphingomonadales</taxon>
        <taxon>Sphingomonadaceae</taxon>
        <taxon>Sphingobium</taxon>
    </lineage>
</organism>
<geneLocation type="plasmid" evidence="4">
    <name>p-A-Sy</name>
</geneLocation>
<reference evidence="5 8" key="3">
    <citation type="submission" date="2018-07" db="EMBL/GenBank/DDBJ databases">
        <title>Genomic and Epidemiologic Investigation of an Indolent Hospital Outbreak.</title>
        <authorList>
            <person name="Johnson R.C."/>
            <person name="Deming C."/>
            <person name="Conlan S."/>
            <person name="Zellmer C.J."/>
            <person name="Michelin A.V."/>
            <person name="Lee-Lin S."/>
            <person name="Thomas P.J."/>
            <person name="Park M."/>
            <person name="Weingarten R.A."/>
            <person name="Less J."/>
            <person name="Dekker J.P."/>
            <person name="Frank K.M."/>
            <person name="Musser K.A."/>
            <person name="Mcquiston J.R."/>
            <person name="Henderson D.K."/>
            <person name="Lau A.F."/>
            <person name="Palmore T.N."/>
            <person name="Segre J.A."/>
        </authorList>
    </citation>
    <scope>NUCLEOTIDE SEQUENCE [LARGE SCALE GENOMIC DNA]</scope>
    <source>
        <strain evidence="5 8">SK-NIH.Env6_1116</strain>
    </source>
</reference>
<feature type="signal peptide" evidence="1">
    <location>
        <begin position="1"/>
        <end position="21"/>
    </location>
</feature>
<keyword evidence="4" id="KW-0614">Plasmid</keyword>
<dbReference type="OrthoDB" id="14727at2"/>
<evidence type="ECO:0000313" key="2">
    <source>
        <dbReference type="EMBL" id="KEZ15182.1"/>
    </source>
</evidence>
<proteinExistence type="predicted"/>
<dbReference type="PATRIC" id="fig|13690.10.peg.4719"/>
<dbReference type="Proteomes" id="UP000077262">
    <property type="component" value="Unassembled WGS sequence"/>
</dbReference>
<evidence type="ECO:0000313" key="5">
    <source>
        <dbReference type="EMBL" id="RSU57149.1"/>
    </source>
</evidence>
<dbReference type="RefSeq" id="WP_017502283.1">
    <property type="nucleotide sequence ID" value="NZ_CALUBW010000007.1"/>
</dbReference>
<dbReference type="STRING" id="13690.AX777_16740"/>
<reference evidence="4 9" key="4">
    <citation type="submission" date="2020-04" db="EMBL/GenBank/DDBJ databases">
        <title>The Whole Genome Analysis of High salt-tolerant Sphingobium yanoikuyae YC-XJ2 with Aryl organophosphorus flame retardants (aryl-OPFRs)-degrading capacity and characteristics of Related phosphotriesterase.</title>
        <authorList>
            <person name="Li X."/>
        </authorList>
    </citation>
    <scope>NUCLEOTIDE SEQUENCE [LARGE SCALE GENOMIC DNA]</scope>
    <source>
        <strain evidence="4 9">YC-XJ2</strain>
        <plasmid evidence="9">p-a-sy</plasmid>
        <plasmid evidence="4">p-A-Sy</plasmid>
    </source>
</reference>
<geneLocation type="plasmid" evidence="9">
    <name>p-a-sy</name>
</geneLocation>
<evidence type="ECO:0000256" key="1">
    <source>
        <dbReference type="SAM" id="SignalP"/>
    </source>
</evidence>
<dbReference type="Proteomes" id="UP000502611">
    <property type="component" value="Plasmid p-A-Sy"/>
</dbReference>
<protein>
    <submittedName>
        <fullName evidence="4">DUF411 domain-containing protein</fullName>
    </submittedName>
    <submittedName>
        <fullName evidence="3">Metal-binding protein</fullName>
    </submittedName>
</protein>
<dbReference type="Pfam" id="PF04214">
    <property type="entry name" value="DUF411"/>
    <property type="match status" value="1"/>
</dbReference>
<dbReference type="EMBL" id="JGVR01000043">
    <property type="protein sequence ID" value="KEZ15182.1"/>
    <property type="molecule type" value="Genomic_DNA"/>
</dbReference>
<dbReference type="EMBL" id="CP053022">
    <property type="protein sequence ID" value="QJR05753.1"/>
    <property type="molecule type" value="Genomic_DNA"/>
</dbReference>
<evidence type="ECO:0000313" key="9">
    <source>
        <dbReference type="Proteomes" id="UP000502611"/>
    </source>
</evidence>
<name>A0A084EB40_SPHYA</name>